<dbReference type="InterPro" id="IPR011990">
    <property type="entry name" value="TPR-like_helical_dom_sf"/>
</dbReference>
<sequence>RQGGELFKAIEIFETILSNQPGLNRARLELAVSYHLTRRYNDAKDQLTQVLNDPDTPDEVKLAITAYIAQLSGDIKTAAQRSTSSMYLSAGLFTDSNLNLGPGRDVTGVTPESLENSGSGGQFMFSYSHRSRASQALHIAKSIVDFEWLTQATAYSKAYGSGDNDFNLSVLSLNTGPALIAENNWRAALNIKLDKLVFGQENYAEYVGINPLYTYSITQDLEITFENITTAREYDQLEDQGLTGTQTMWGIDIAKFYAKQAIGLQAGVKYHDNGARDGSLHYTGTELYIGAQVPAWTDAQAYLTVSSRDYEYKAADTVNGFTDTDIRDETELLAVFGVSHDFRRGALKSWTLNAQYTFTDNESNLGVFTYDRNVFEINMRRYFF</sequence>
<dbReference type="Gene3D" id="1.25.40.10">
    <property type="entry name" value="Tetratricopeptide repeat domain"/>
    <property type="match status" value="1"/>
</dbReference>
<protein>
    <submittedName>
        <fullName evidence="1">Uncharacterized protein</fullName>
    </submittedName>
</protein>
<name>A0A3B0XAM0_9ZZZZ</name>
<gene>
    <name evidence="1" type="ORF">MNBD_GAMMA08-3005</name>
</gene>
<dbReference type="EMBL" id="UOFH01000310">
    <property type="protein sequence ID" value="VAW65288.1"/>
    <property type="molecule type" value="Genomic_DNA"/>
</dbReference>
<evidence type="ECO:0000313" key="1">
    <source>
        <dbReference type="EMBL" id="VAW65288.1"/>
    </source>
</evidence>
<proteinExistence type="predicted"/>
<accession>A0A3B0XAM0</accession>
<reference evidence="1" key="1">
    <citation type="submission" date="2018-06" db="EMBL/GenBank/DDBJ databases">
        <authorList>
            <person name="Zhirakovskaya E."/>
        </authorList>
    </citation>
    <scope>NUCLEOTIDE SEQUENCE</scope>
</reference>
<dbReference type="AlphaFoldDB" id="A0A3B0XAM0"/>
<organism evidence="1">
    <name type="scientific">hydrothermal vent metagenome</name>
    <dbReference type="NCBI Taxonomy" id="652676"/>
    <lineage>
        <taxon>unclassified sequences</taxon>
        <taxon>metagenomes</taxon>
        <taxon>ecological metagenomes</taxon>
    </lineage>
</organism>
<feature type="non-terminal residue" evidence="1">
    <location>
        <position position="1"/>
    </location>
</feature>